<gene>
    <name evidence="7" type="ORF">C0630_19000</name>
</gene>
<feature type="transmembrane region" description="Helical" evidence="5">
    <location>
        <begin position="20"/>
        <end position="38"/>
    </location>
</feature>
<feature type="transmembrane region" description="Helical" evidence="5">
    <location>
        <begin position="354"/>
        <end position="379"/>
    </location>
</feature>
<dbReference type="InterPro" id="IPR011701">
    <property type="entry name" value="MFS"/>
</dbReference>
<dbReference type="GO" id="GO:0016020">
    <property type="term" value="C:membrane"/>
    <property type="evidence" value="ECO:0007669"/>
    <property type="project" value="UniProtKB-ARBA"/>
</dbReference>
<comment type="caution">
    <text evidence="7">The sequence shown here is derived from an EMBL/GenBank/DDBJ whole genome shotgun (WGS) entry which is preliminary data.</text>
</comment>
<feature type="transmembrane region" description="Helical" evidence="5">
    <location>
        <begin position="266"/>
        <end position="283"/>
    </location>
</feature>
<feature type="transmembrane region" description="Helical" evidence="5">
    <location>
        <begin position="295"/>
        <end position="314"/>
    </location>
</feature>
<evidence type="ECO:0000259" key="6">
    <source>
        <dbReference type="PROSITE" id="PS50850"/>
    </source>
</evidence>
<dbReference type="GO" id="GO:0012505">
    <property type="term" value="C:endomembrane system"/>
    <property type="evidence" value="ECO:0007669"/>
    <property type="project" value="UniProtKB-SubCell"/>
</dbReference>
<accession>A0A2N6CSA7</accession>
<evidence type="ECO:0000256" key="3">
    <source>
        <dbReference type="ARBA" id="ARBA00022989"/>
    </source>
</evidence>
<feature type="transmembrane region" description="Helical" evidence="5">
    <location>
        <begin position="58"/>
        <end position="77"/>
    </location>
</feature>
<protein>
    <submittedName>
        <fullName evidence="7">MFS transporter</fullName>
    </submittedName>
</protein>
<sequence>MLTNGRHQTLDPNLTRRHLFLSILFPFALGYYLSYLARVVNAVLAPDLVAELSLGADTLGLLTASYFFTFAAAQLPLGILLDRYSPRKIESLLLLVAAAGALLFALGDSAGDLIIGRGLIGLGVSACLMAAFKTFTLWFEPQKLPLLNGVILASGGVGAITATAPVQAALSITDWRGVFLLLAALMILSSIIIFLLVPDHTEVRQQETLKAQLQGMRAIFSDRFFWMIAPLTMLSQATFISIQSLWAGPWLQDIGGLERAAMADSLFLVATAMVAGFLVMGTLAERLSRIGVPPILLSVVGMLIFQGIQLLIIIGPSPAWLFPVWIGFGFFGTTGIVQYAVLSQHYPRHLAGRVNTAMNLLVFVAIFILQYTIGAIINLWPQTSPGHYPQIAYQAAFGFALLLQASAIIWFAREYRHGPRQDDPHTMRST</sequence>
<evidence type="ECO:0000256" key="5">
    <source>
        <dbReference type="SAM" id="Phobius"/>
    </source>
</evidence>
<name>A0A2N6CSA7_9GAMM</name>
<feature type="transmembrane region" description="Helical" evidence="5">
    <location>
        <begin position="144"/>
        <end position="166"/>
    </location>
</feature>
<dbReference type="InterPro" id="IPR036259">
    <property type="entry name" value="MFS_trans_sf"/>
</dbReference>
<dbReference type="AlphaFoldDB" id="A0A2N6CSA7"/>
<dbReference type="Gene3D" id="1.20.1250.20">
    <property type="entry name" value="MFS general substrate transporter like domains"/>
    <property type="match status" value="2"/>
</dbReference>
<dbReference type="InterPro" id="IPR051337">
    <property type="entry name" value="OPA_Antiporter"/>
</dbReference>
<dbReference type="PROSITE" id="PS50850">
    <property type="entry name" value="MFS"/>
    <property type="match status" value="1"/>
</dbReference>
<keyword evidence="4 5" id="KW-0472">Membrane</keyword>
<dbReference type="SUPFAM" id="SSF103473">
    <property type="entry name" value="MFS general substrate transporter"/>
    <property type="match status" value="1"/>
</dbReference>
<feature type="domain" description="Major facilitator superfamily (MFS) profile" evidence="6">
    <location>
        <begin position="23"/>
        <end position="416"/>
    </location>
</feature>
<feature type="transmembrane region" description="Helical" evidence="5">
    <location>
        <begin position="224"/>
        <end position="246"/>
    </location>
</feature>
<dbReference type="InterPro" id="IPR020846">
    <property type="entry name" value="MFS_dom"/>
</dbReference>
<comment type="subcellular location">
    <subcellularLocation>
        <location evidence="1">Endomembrane system</location>
        <topology evidence="1">Multi-pass membrane protein</topology>
    </subcellularLocation>
</comment>
<evidence type="ECO:0000256" key="4">
    <source>
        <dbReference type="ARBA" id="ARBA00023136"/>
    </source>
</evidence>
<dbReference type="GO" id="GO:0061513">
    <property type="term" value="F:glucose 6-phosphate:phosphate antiporter activity"/>
    <property type="evidence" value="ECO:0007669"/>
    <property type="project" value="TreeGrafter"/>
</dbReference>
<dbReference type="EMBL" id="PKUN01000030">
    <property type="protein sequence ID" value="PLX59976.1"/>
    <property type="molecule type" value="Genomic_DNA"/>
</dbReference>
<feature type="transmembrane region" description="Helical" evidence="5">
    <location>
        <begin position="391"/>
        <end position="412"/>
    </location>
</feature>
<feature type="transmembrane region" description="Helical" evidence="5">
    <location>
        <begin position="89"/>
        <end position="107"/>
    </location>
</feature>
<evidence type="ECO:0000256" key="1">
    <source>
        <dbReference type="ARBA" id="ARBA00004127"/>
    </source>
</evidence>
<proteinExistence type="predicted"/>
<feature type="transmembrane region" description="Helical" evidence="5">
    <location>
        <begin position="320"/>
        <end position="342"/>
    </location>
</feature>
<evidence type="ECO:0000256" key="2">
    <source>
        <dbReference type="ARBA" id="ARBA00022692"/>
    </source>
</evidence>
<keyword evidence="3 5" id="KW-1133">Transmembrane helix</keyword>
<organism evidence="7 8">
    <name type="scientific">Sedimenticola selenatireducens</name>
    <dbReference type="NCBI Taxonomy" id="191960"/>
    <lineage>
        <taxon>Bacteria</taxon>
        <taxon>Pseudomonadati</taxon>
        <taxon>Pseudomonadota</taxon>
        <taxon>Gammaproteobacteria</taxon>
        <taxon>Chromatiales</taxon>
        <taxon>Sedimenticolaceae</taxon>
        <taxon>Sedimenticola</taxon>
    </lineage>
</organism>
<dbReference type="STRING" id="1111735.GCA_000428045_02275"/>
<dbReference type="Pfam" id="PF07690">
    <property type="entry name" value="MFS_1"/>
    <property type="match status" value="1"/>
</dbReference>
<evidence type="ECO:0000313" key="8">
    <source>
        <dbReference type="Proteomes" id="UP000235015"/>
    </source>
</evidence>
<reference evidence="7 8" key="1">
    <citation type="submission" date="2017-11" db="EMBL/GenBank/DDBJ databases">
        <title>Genome-resolved metagenomics identifies genetic mobility, metabolic interactions, and unexpected diversity in perchlorate-reducing communities.</title>
        <authorList>
            <person name="Barnum T.P."/>
            <person name="Figueroa I.A."/>
            <person name="Carlstrom C.I."/>
            <person name="Lucas L.N."/>
            <person name="Engelbrektson A.L."/>
            <person name="Coates J.D."/>
        </authorList>
    </citation>
    <scope>NUCLEOTIDE SEQUENCE [LARGE SCALE GENOMIC DNA]</scope>
    <source>
        <strain evidence="7">BM301</strain>
    </source>
</reference>
<feature type="transmembrane region" description="Helical" evidence="5">
    <location>
        <begin position="178"/>
        <end position="197"/>
    </location>
</feature>
<keyword evidence="2 5" id="KW-0812">Transmembrane</keyword>
<dbReference type="Proteomes" id="UP000235015">
    <property type="component" value="Unassembled WGS sequence"/>
</dbReference>
<dbReference type="PANTHER" id="PTHR43826">
    <property type="entry name" value="GLUCOSE-6-PHOSPHATE EXCHANGER SLC37A4"/>
    <property type="match status" value="1"/>
</dbReference>
<feature type="transmembrane region" description="Helical" evidence="5">
    <location>
        <begin position="113"/>
        <end position="132"/>
    </location>
</feature>
<dbReference type="PANTHER" id="PTHR43826:SF3">
    <property type="entry name" value="GLUCOSE-6-PHOSPHATE EXCHANGER SLC37A4"/>
    <property type="match status" value="1"/>
</dbReference>
<evidence type="ECO:0000313" key="7">
    <source>
        <dbReference type="EMBL" id="PLX59976.1"/>
    </source>
</evidence>
<dbReference type="GO" id="GO:0035435">
    <property type="term" value="P:phosphate ion transmembrane transport"/>
    <property type="evidence" value="ECO:0007669"/>
    <property type="project" value="TreeGrafter"/>
</dbReference>